<keyword evidence="2" id="KW-0732">Signal</keyword>
<evidence type="ECO:0000256" key="2">
    <source>
        <dbReference type="ARBA" id="ARBA00022729"/>
    </source>
</evidence>
<dbReference type="GO" id="GO:0042597">
    <property type="term" value="C:periplasmic space"/>
    <property type="evidence" value="ECO:0007669"/>
    <property type="project" value="InterPro"/>
</dbReference>
<dbReference type="GO" id="GO:0016020">
    <property type="term" value="C:membrane"/>
    <property type="evidence" value="ECO:0007669"/>
    <property type="project" value="InterPro"/>
</dbReference>
<dbReference type="InterPro" id="IPR008258">
    <property type="entry name" value="Transglycosylase_SLT_dom_1"/>
</dbReference>
<evidence type="ECO:0000313" key="5">
    <source>
        <dbReference type="EMBL" id="KPQ33791.1"/>
    </source>
</evidence>
<evidence type="ECO:0000256" key="1">
    <source>
        <dbReference type="ARBA" id="ARBA00007734"/>
    </source>
</evidence>
<dbReference type="PROSITE" id="PS00922">
    <property type="entry name" value="TRANSGLYCOSYLASE"/>
    <property type="match status" value="1"/>
</dbReference>
<dbReference type="STRING" id="1666911.HLUCCA11_17420"/>
<feature type="domain" description="Transglycosylase SLT" evidence="4">
    <location>
        <begin position="595"/>
        <end position="708"/>
    </location>
</feature>
<dbReference type="Pfam" id="PF01464">
    <property type="entry name" value="SLT"/>
    <property type="match status" value="1"/>
</dbReference>
<keyword evidence="3" id="KW-0472">Membrane</keyword>
<keyword evidence="3" id="KW-1133">Transmembrane helix</keyword>
<dbReference type="Proteomes" id="UP000050465">
    <property type="component" value="Unassembled WGS sequence"/>
</dbReference>
<dbReference type="Pfam" id="PF13174">
    <property type="entry name" value="TPR_6"/>
    <property type="match status" value="2"/>
</dbReference>
<dbReference type="PATRIC" id="fig|1666911.3.peg.1266"/>
<reference evidence="5 6" key="1">
    <citation type="submission" date="2015-09" db="EMBL/GenBank/DDBJ databases">
        <title>Identification and resolution of microdiversity through metagenomic sequencing of parallel consortia.</title>
        <authorList>
            <person name="Nelson W.C."/>
            <person name="Romine M.F."/>
            <person name="Lindemann S.R."/>
        </authorList>
    </citation>
    <scope>NUCLEOTIDE SEQUENCE [LARGE SCALE GENOMIC DNA]</scope>
    <source>
        <strain evidence="5">Ana</strain>
    </source>
</reference>
<dbReference type="GO" id="GO:0008933">
    <property type="term" value="F:peptidoglycan lytic transglycosylase activity"/>
    <property type="evidence" value="ECO:0007669"/>
    <property type="project" value="InterPro"/>
</dbReference>
<dbReference type="SUPFAM" id="SSF48452">
    <property type="entry name" value="TPR-like"/>
    <property type="match status" value="1"/>
</dbReference>
<comment type="caution">
    <text evidence="5">The sequence shown here is derived from an EMBL/GenBank/DDBJ whole genome shotgun (WGS) entry which is preliminary data.</text>
</comment>
<dbReference type="Gene3D" id="1.10.530.10">
    <property type="match status" value="1"/>
</dbReference>
<dbReference type="GO" id="GO:0000270">
    <property type="term" value="P:peptidoglycan metabolic process"/>
    <property type="evidence" value="ECO:0007669"/>
    <property type="project" value="InterPro"/>
</dbReference>
<evidence type="ECO:0000256" key="3">
    <source>
        <dbReference type="SAM" id="Phobius"/>
    </source>
</evidence>
<proteinExistence type="inferred from homology"/>
<dbReference type="InterPro" id="IPR008939">
    <property type="entry name" value="Lytic_TGlycosylase_superhlx_U"/>
</dbReference>
<evidence type="ECO:0000313" key="6">
    <source>
        <dbReference type="Proteomes" id="UP000050465"/>
    </source>
</evidence>
<dbReference type="CDD" id="cd13401">
    <property type="entry name" value="Slt70-like"/>
    <property type="match status" value="1"/>
</dbReference>
<keyword evidence="3" id="KW-0812">Transmembrane</keyword>
<gene>
    <name evidence="5" type="primary">slt</name>
    <name evidence="5" type="ORF">HLUCCA11_17420</name>
</gene>
<dbReference type="SUPFAM" id="SSF53955">
    <property type="entry name" value="Lysozyme-like"/>
    <property type="match status" value="1"/>
</dbReference>
<name>A0A0P8DCG7_9CYAN</name>
<sequence>MLKTLKNKRSLIALVGVSTLSVGLAVGLLVALLKNTDTFNPTSAINPDSTAEQSPQAVNQSMVLSLTKQQPAARSEALVAIAQRSDGLERDRAQYMLAADLIAQGKAGSALPLLEGLENRYDLLAPYILLKRGQAQAAAGQQAAAQATWKQLASTYADSPAAAEALYQLSQQLIAQNNPEGATYQATLLTTQPSHPRSIEVALAKLEKNTATTAGAASAESTADEELRLLKLVAYHGIHHPDYVSTLNRLVSQYSSSLTPEDWEAIGFGYRETQNYIQAGSAYAKAPASPTNLYWAGRGQERDGKTVEAIATYQTLSQTFPDTPEAADGLMNLADLLPKPAALATLDQVINRFPDQAAAALAKRADLLEALQSPDSAKQARASILSQYSDSNAAAEIRLQQAKTSAQQGNYSAAINWAQQLIDAAPDNDNAAEAGFLLGKWALKQNQPDLASRSFEQVIRNHSETYYAWRSAVYLNWEVGDFDTVRTFTPSIAIPPRRSPLPTGSATLQELYLLGQNTDAWAHWQTEFDNPQQPTMSEQFTDGILRLGVGDNLNGIFMVSSLSWRDLPNEKQEYQQLRKNPEYWQAIYPFPFSDIIKNWAQARQLNPLLVTGLVRQESRFQPQIESVVGAVGLMQVMPETATWISEQTSITNYSLTQPEDNVKFGTWFLDFTHEQFQDNSLFAVASYNAGPGAVDEWIQEGGFSNADEFVEKIPYPETKGYISAVFGGYWNYLRLYNPEIAAKIANLDP</sequence>
<dbReference type="Gene3D" id="1.25.40.10">
    <property type="entry name" value="Tetratricopeptide repeat domain"/>
    <property type="match status" value="3"/>
</dbReference>
<dbReference type="InterPro" id="IPR000189">
    <property type="entry name" value="Transglyc_AS"/>
</dbReference>
<dbReference type="GO" id="GO:0004553">
    <property type="term" value="F:hydrolase activity, hydrolyzing O-glycosyl compounds"/>
    <property type="evidence" value="ECO:0007669"/>
    <property type="project" value="InterPro"/>
</dbReference>
<dbReference type="SUPFAM" id="SSF48435">
    <property type="entry name" value="Bacterial muramidases"/>
    <property type="match status" value="1"/>
</dbReference>
<organism evidence="5 6">
    <name type="scientific">Phormidesmis priestleyi Ana</name>
    <dbReference type="NCBI Taxonomy" id="1666911"/>
    <lineage>
        <taxon>Bacteria</taxon>
        <taxon>Bacillati</taxon>
        <taxon>Cyanobacteriota</taxon>
        <taxon>Cyanophyceae</taxon>
        <taxon>Leptolyngbyales</taxon>
        <taxon>Leptolyngbyaceae</taxon>
        <taxon>Phormidesmis</taxon>
    </lineage>
</organism>
<dbReference type="InterPro" id="IPR019734">
    <property type="entry name" value="TPR_rpt"/>
</dbReference>
<protein>
    <submittedName>
        <fullName evidence="5">Soluble lytic murein transglycosylase Slt</fullName>
    </submittedName>
</protein>
<dbReference type="PANTHER" id="PTHR37423:SF5">
    <property type="entry name" value="SOLUBLE LYTIC MUREIN TRANSGLYCOSYLASE"/>
    <property type="match status" value="1"/>
</dbReference>
<dbReference type="AlphaFoldDB" id="A0A0P8DCG7"/>
<evidence type="ECO:0000259" key="4">
    <source>
        <dbReference type="Pfam" id="PF01464"/>
    </source>
</evidence>
<dbReference type="EMBL" id="LJZR01000027">
    <property type="protein sequence ID" value="KPQ33791.1"/>
    <property type="molecule type" value="Genomic_DNA"/>
</dbReference>
<dbReference type="InterPro" id="IPR023346">
    <property type="entry name" value="Lysozyme-like_dom_sf"/>
</dbReference>
<accession>A0A0P8DCG7</accession>
<dbReference type="PANTHER" id="PTHR37423">
    <property type="entry name" value="SOLUBLE LYTIC MUREIN TRANSGLYCOSYLASE-RELATED"/>
    <property type="match status" value="1"/>
</dbReference>
<dbReference type="InterPro" id="IPR011990">
    <property type="entry name" value="TPR-like_helical_dom_sf"/>
</dbReference>
<comment type="similarity">
    <text evidence="1">Belongs to the transglycosylase Slt family.</text>
</comment>
<feature type="transmembrane region" description="Helical" evidence="3">
    <location>
        <begin position="12"/>
        <end position="33"/>
    </location>
</feature>